<keyword evidence="4" id="KW-1185">Reference proteome</keyword>
<feature type="compositionally biased region" description="Basic and acidic residues" evidence="1">
    <location>
        <begin position="1"/>
        <end position="17"/>
    </location>
</feature>
<keyword evidence="2" id="KW-1133">Transmembrane helix</keyword>
<feature type="region of interest" description="Disordered" evidence="1">
    <location>
        <begin position="1"/>
        <end position="31"/>
    </location>
</feature>
<proteinExistence type="predicted"/>
<keyword evidence="2" id="KW-0812">Transmembrane</keyword>
<evidence type="ECO:0000313" key="3">
    <source>
        <dbReference type="EMBL" id="OAN15139.1"/>
    </source>
</evidence>
<evidence type="ECO:0000256" key="2">
    <source>
        <dbReference type="SAM" id="Phobius"/>
    </source>
</evidence>
<accession>A0ABX2VA87</accession>
<reference evidence="3 4" key="1">
    <citation type="submission" date="2016-03" db="EMBL/GenBank/DDBJ databases">
        <authorList>
            <person name="Cho S.-Y."/>
            <person name="Lim S."/>
            <person name="Kim H."/>
            <person name="Soh E.H."/>
            <person name="Moon J.S."/>
        </authorList>
    </citation>
    <scope>NUCLEOTIDE SEQUENCE [LARGE SCALE GENOMIC DNA]</scope>
    <source>
        <strain evidence="3 4">KCTC 3810</strain>
    </source>
</reference>
<organism evidence="3 4">
    <name type="scientific">Exiguobacterium undae</name>
    <dbReference type="NCBI Taxonomy" id="169177"/>
    <lineage>
        <taxon>Bacteria</taxon>
        <taxon>Bacillati</taxon>
        <taxon>Bacillota</taxon>
        <taxon>Bacilli</taxon>
        <taxon>Bacillales</taxon>
        <taxon>Bacillales Family XII. Incertae Sedis</taxon>
        <taxon>Exiguobacterium</taxon>
    </lineage>
</organism>
<comment type="caution">
    <text evidence="3">The sequence shown here is derived from an EMBL/GenBank/DDBJ whole genome shotgun (WGS) entry which is preliminary data.</text>
</comment>
<evidence type="ECO:0000256" key="1">
    <source>
        <dbReference type="SAM" id="MobiDB-lite"/>
    </source>
</evidence>
<feature type="transmembrane region" description="Helical" evidence="2">
    <location>
        <begin position="44"/>
        <end position="65"/>
    </location>
</feature>
<keyword evidence="2" id="KW-0472">Membrane</keyword>
<dbReference type="EMBL" id="LVVL01000001">
    <property type="protein sequence ID" value="OAN15139.1"/>
    <property type="molecule type" value="Genomic_DNA"/>
</dbReference>
<name>A0ABX2VA87_9BACL</name>
<gene>
    <name evidence="3" type="ORF">A3783_04115</name>
</gene>
<protein>
    <submittedName>
        <fullName evidence="3">Uncharacterized protein</fullName>
    </submittedName>
</protein>
<evidence type="ECO:0000313" key="4">
    <source>
        <dbReference type="Proteomes" id="UP000078447"/>
    </source>
</evidence>
<sequence length="66" mass="7746">MKLSKHDQRKNRQDEQRTTLPPRSSRIEHVRNERLKQPFAKNPLAITLTVLMITIIIAFVSIGFMM</sequence>
<dbReference type="Proteomes" id="UP000078447">
    <property type="component" value="Unassembled WGS sequence"/>
</dbReference>